<organism evidence="4 5">
    <name type="scientific">Romeriopsis navalis LEGE 11480</name>
    <dbReference type="NCBI Taxonomy" id="2777977"/>
    <lineage>
        <taxon>Bacteria</taxon>
        <taxon>Bacillati</taxon>
        <taxon>Cyanobacteriota</taxon>
        <taxon>Cyanophyceae</taxon>
        <taxon>Leptolyngbyales</taxon>
        <taxon>Leptolyngbyaceae</taxon>
        <taxon>Romeriopsis</taxon>
        <taxon>Romeriopsis navalis</taxon>
    </lineage>
</organism>
<accession>A0A928VRV8</accession>
<dbReference type="InterPro" id="IPR028350">
    <property type="entry name" value="DNAC/IstB-like"/>
</dbReference>
<dbReference type="EMBL" id="JADEXQ010000225">
    <property type="protein sequence ID" value="MBE9033501.1"/>
    <property type="molecule type" value="Genomic_DNA"/>
</dbReference>
<proteinExistence type="predicted"/>
<dbReference type="GO" id="GO:0006260">
    <property type="term" value="P:DNA replication"/>
    <property type="evidence" value="ECO:0007669"/>
    <property type="project" value="TreeGrafter"/>
</dbReference>
<dbReference type="PANTHER" id="PTHR30050">
    <property type="entry name" value="CHROMOSOMAL REPLICATION INITIATOR PROTEIN DNAA"/>
    <property type="match status" value="1"/>
</dbReference>
<keyword evidence="5" id="KW-1185">Reference proteome</keyword>
<gene>
    <name evidence="4" type="ORF">IQ266_27625</name>
</gene>
<keyword evidence="1" id="KW-0547">Nucleotide-binding</keyword>
<dbReference type="InterPro" id="IPR027417">
    <property type="entry name" value="P-loop_NTPase"/>
</dbReference>
<reference evidence="4" key="1">
    <citation type="submission" date="2020-10" db="EMBL/GenBank/DDBJ databases">
        <authorList>
            <person name="Castelo-Branco R."/>
            <person name="Eusebio N."/>
            <person name="Adriana R."/>
            <person name="Vieira A."/>
            <person name="Brugerolle De Fraissinette N."/>
            <person name="Rezende De Castro R."/>
            <person name="Schneider M.P."/>
            <person name="Vasconcelos V."/>
            <person name="Leao P.N."/>
        </authorList>
    </citation>
    <scope>NUCLEOTIDE SEQUENCE</scope>
    <source>
        <strain evidence="4">LEGE 11480</strain>
    </source>
</reference>
<dbReference type="PIRSF" id="PIRSF003073">
    <property type="entry name" value="DNAC_TnpB_IstB"/>
    <property type="match status" value="1"/>
</dbReference>
<dbReference type="PANTHER" id="PTHR30050:SF4">
    <property type="entry name" value="ATP-BINDING PROTEIN RV3427C IN INSERTION SEQUENCE-RELATED"/>
    <property type="match status" value="1"/>
</dbReference>
<evidence type="ECO:0000259" key="3">
    <source>
        <dbReference type="Pfam" id="PF01695"/>
    </source>
</evidence>
<sequence length="239" mass="27547">MMRLLEAWREQQTTTTYHDLSFDERFGLLVEHEYRKRQHDRRQRRLRQADLPHPHISTEAIDFALPRGLKKTQILQLAQGQWVTEALQVVVIGPTGIGKTFLSSAIAAQLCQAGHTVRYFKTAELLGELKLAKTDGSFPRLQKQLLATHLIILDEWLRDALAVNEAREILDFLDDRYRKRACLFASQLPVEQWHAQIQDPTLADAILDRIVHDAVRLTLKGESMRKLTSPIQRNDPTNN</sequence>
<comment type="caution">
    <text evidence="4">The sequence shown here is derived from an EMBL/GenBank/DDBJ whole genome shotgun (WGS) entry which is preliminary data.</text>
</comment>
<keyword evidence="2 4" id="KW-0067">ATP-binding</keyword>
<dbReference type="NCBIfam" id="NF038214">
    <property type="entry name" value="IS21_help_AAA"/>
    <property type="match status" value="1"/>
</dbReference>
<dbReference type="CDD" id="cd00009">
    <property type="entry name" value="AAA"/>
    <property type="match status" value="1"/>
</dbReference>
<dbReference type="SUPFAM" id="SSF52540">
    <property type="entry name" value="P-loop containing nucleoside triphosphate hydrolases"/>
    <property type="match status" value="1"/>
</dbReference>
<dbReference type="AlphaFoldDB" id="A0A928VRV8"/>
<dbReference type="Proteomes" id="UP000625316">
    <property type="component" value="Unassembled WGS sequence"/>
</dbReference>
<protein>
    <submittedName>
        <fullName evidence="4">ATP-binding protein</fullName>
    </submittedName>
</protein>
<dbReference type="InterPro" id="IPR002611">
    <property type="entry name" value="IstB_ATP-bd"/>
</dbReference>
<dbReference type="GO" id="GO:0005524">
    <property type="term" value="F:ATP binding"/>
    <property type="evidence" value="ECO:0007669"/>
    <property type="project" value="UniProtKB-KW"/>
</dbReference>
<feature type="domain" description="IstB-like ATP-binding" evidence="3">
    <location>
        <begin position="3"/>
        <end position="227"/>
    </location>
</feature>
<dbReference type="Gene3D" id="3.40.50.300">
    <property type="entry name" value="P-loop containing nucleotide triphosphate hydrolases"/>
    <property type="match status" value="1"/>
</dbReference>
<evidence type="ECO:0000313" key="5">
    <source>
        <dbReference type="Proteomes" id="UP000625316"/>
    </source>
</evidence>
<dbReference type="Pfam" id="PF01695">
    <property type="entry name" value="IstB_IS21"/>
    <property type="match status" value="1"/>
</dbReference>
<evidence type="ECO:0000256" key="2">
    <source>
        <dbReference type="ARBA" id="ARBA00022840"/>
    </source>
</evidence>
<dbReference type="InterPro" id="IPR047661">
    <property type="entry name" value="IstB"/>
</dbReference>
<evidence type="ECO:0000256" key="1">
    <source>
        <dbReference type="ARBA" id="ARBA00022741"/>
    </source>
</evidence>
<name>A0A928VRV8_9CYAN</name>
<evidence type="ECO:0000313" key="4">
    <source>
        <dbReference type="EMBL" id="MBE9033501.1"/>
    </source>
</evidence>
<dbReference type="RefSeq" id="WP_264328299.1">
    <property type="nucleotide sequence ID" value="NZ_JADEXQ010000225.1"/>
</dbReference>